<sequence>MEDKILLIHPEGKKGISMNVKKYNVLQSAILDVLTFHGAITHTELITLISAEIIKNKIDFKGNIGWHVEWVKLDLESKGLIQRTKEKNKLYFSMKNNS</sequence>
<dbReference type="AlphaFoldDB" id="A0A9D7S884"/>
<name>A0A9D7S884_9BACT</name>
<proteinExistence type="predicted"/>
<protein>
    <submittedName>
        <fullName evidence="1">Uncharacterized protein</fullName>
    </submittedName>
</protein>
<dbReference type="Pfam" id="PF22278">
    <property type="entry name" value="DUF6958"/>
    <property type="match status" value="1"/>
</dbReference>
<evidence type="ECO:0000313" key="2">
    <source>
        <dbReference type="Proteomes" id="UP000808349"/>
    </source>
</evidence>
<dbReference type="EMBL" id="JADKFW010000004">
    <property type="protein sequence ID" value="MBK9716932.1"/>
    <property type="molecule type" value="Genomic_DNA"/>
</dbReference>
<dbReference type="InterPro" id="IPR054233">
    <property type="entry name" value="DUF6958"/>
</dbReference>
<evidence type="ECO:0000313" key="1">
    <source>
        <dbReference type="EMBL" id="MBK9716932.1"/>
    </source>
</evidence>
<reference evidence="1 2" key="1">
    <citation type="submission" date="2020-10" db="EMBL/GenBank/DDBJ databases">
        <title>Connecting structure to function with the recovery of over 1000 high-quality activated sludge metagenome-assembled genomes encoding full-length rRNA genes using long-read sequencing.</title>
        <authorList>
            <person name="Singleton C.M."/>
            <person name="Petriglieri F."/>
            <person name="Kristensen J.M."/>
            <person name="Kirkegaard R.H."/>
            <person name="Michaelsen T.Y."/>
            <person name="Andersen M.H."/>
            <person name="Karst S.M."/>
            <person name="Dueholm M.S."/>
            <person name="Nielsen P.H."/>
            <person name="Albertsen M."/>
        </authorList>
    </citation>
    <scope>NUCLEOTIDE SEQUENCE [LARGE SCALE GENOMIC DNA]</scope>
    <source>
        <strain evidence="1">Ribe_18-Q3-R11-54_BAT3C.373</strain>
    </source>
</reference>
<gene>
    <name evidence="1" type="ORF">IPO85_05345</name>
</gene>
<accession>A0A9D7S884</accession>
<organism evidence="1 2">
    <name type="scientific">Candidatus Defluviibacterium haderslevense</name>
    <dbReference type="NCBI Taxonomy" id="2981993"/>
    <lineage>
        <taxon>Bacteria</taxon>
        <taxon>Pseudomonadati</taxon>
        <taxon>Bacteroidota</taxon>
        <taxon>Saprospiria</taxon>
        <taxon>Saprospirales</taxon>
        <taxon>Saprospiraceae</taxon>
        <taxon>Candidatus Defluviibacterium</taxon>
    </lineage>
</organism>
<dbReference type="Proteomes" id="UP000808349">
    <property type="component" value="Unassembled WGS sequence"/>
</dbReference>
<comment type="caution">
    <text evidence="1">The sequence shown here is derived from an EMBL/GenBank/DDBJ whole genome shotgun (WGS) entry which is preliminary data.</text>
</comment>